<feature type="region of interest" description="Disordered" evidence="1">
    <location>
        <begin position="35"/>
        <end position="62"/>
    </location>
</feature>
<evidence type="ECO:0000313" key="2">
    <source>
        <dbReference type="EMBL" id="KEH39404.1"/>
    </source>
</evidence>
<proteinExistence type="predicted"/>
<evidence type="ECO:0000313" key="3">
    <source>
        <dbReference type="EnsemblPlants" id="KEH39404"/>
    </source>
</evidence>
<reference evidence="3" key="3">
    <citation type="submission" date="2015-04" db="UniProtKB">
        <authorList>
            <consortium name="EnsemblPlants"/>
        </authorList>
    </citation>
    <scope>IDENTIFICATION</scope>
    <source>
        <strain evidence="3">cv. Jemalong A17</strain>
    </source>
</reference>
<name>A0A072VBN4_MEDTR</name>
<dbReference type="EMBL" id="CM001218">
    <property type="protein sequence ID" value="KEH39404.1"/>
    <property type="molecule type" value="Genomic_DNA"/>
</dbReference>
<evidence type="ECO:0000313" key="4">
    <source>
        <dbReference type="Proteomes" id="UP000002051"/>
    </source>
</evidence>
<keyword evidence="4" id="KW-1185">Reference proteome</keyword>
<reference evidence="2 4" key="2">
    <citation type="journal article" date="2014" name="BMC Genomics">
        <title>An improved genome release (version Mt4.0) for the model legume Medicago truncatula.</title>
        <authorList>
            <person name="Tang H."/>
            <person name="Krishnakumar V."/>
            <person name="Bidwell S."/>
            <person name="Rosen B."/>
            <person name="Chan A."/>
            <person name="Zhou S."/>
            <person name="Gentzbittel L."/>
            <person name="Childs K.L."/>
            <person name="Yandell M."/>
            <person name="Gundlach H."/>
            <person name="Mayer K.F."/>
            <person name="Schwartz D.C."/>
            <person name="Town C.D."/>
        </authorList>
    </citation>
    <scope>GENOME REANNOTATION</scope>
    <source>
        <strain evidence="2">A17</strain>
        <strain evidence="3 4">cv. Jemalong A17</strain>
    </source>
</reference>
<organism evidence="2 4">
    <name type="scientific">Medicago truncatula</name>
    <name type="common">Barrel medic</name>
    <name type="synonym">Medicago tribuloides</name>
    <dbReference type="NCBI Taxonomy" id="3880"/>
    <lineage>
        <taxon>Eukaryota</taxon>
        <taxon>Viridiplantae</taxon>
        <taxon>Streptophyta</taxon>
        <taxon>Embryophyta</taxon>
        <taxon>Tracheophyta</taxon>
        <taxon>Spermatophyta</taxon>
        <taxon>Magnoliopsida</taxon>
        <taxon>eudicotyledons</taxon>
        <taxon>Gunneridae</taxon>
        <taxon>Pentapetalae</taxon>
        <taxon>rosids</taxon>
        <taxon>fabids</taxon>
        <taxon>Fabales</taxon>
        <taxon>Fabaceae</taxon>
        <taxon>Papilionoideae</taxon>
        <taxon>50 kb inversion clade</taxon>
        <taxon>NPAAA clade</taxon>
        <taxon>Hologalegina</taxon>
        <taxon>IRL clade</taxon>
        <taxon>Trifolieae</taxon>
        <taxon>Medicago</taxon>
    </lineage>
</organism>
<protein>
    <submittedName>
        <fullName evidence="2 3">Uncharacterized protein</fullName>
    </submittedName>
</protein>
<reference evidence="2 4" key="1">
    <citation type="journal article" date="2011" name="Nature">
        <title>The Medicago genome provides insight into the evolution of rhizobial symbioses.</title>
        <authorList>
            <person name="Young N.D."/>
            <person name="Debelle F."/>
            <person name="Oldroyd G.E."/>
            <person name="Geurts R."/>
            <person name="Cannon S.B."/>
            <person name="Udvardi M.K."/>
            <person name="Benedito V.A."/>
            <person name="Mayer K.F."/>
            <person name="Gouzy J."/>
            <person name="Schoof H."/>
            <person name="Van de Peer Y."/>
            <person name="Proost S."/>
            <person name="Cook D.R."/>
            <person name="Meyers B.C."/>
            <person name="Spannagl M."/>
            <person name="Cheung F."/>
            <person name="De Mita S."/>
            <person name="Krishnakumar V."/>
            <person name="Gundlach H."/>
            <person name="Zhou S."/>
            <person name="Mudge J."/>
            <person name="Bharti A.K."/>
            <person name="Murray J.D."/>
            <person name="Naoumkina M.A."/>
            <person name="Rosen B."/>
            <person name="Silverstein K.A."/>
            <person name="Tang H."/>
            <person name="Rombauts S."/>
            <person name="Zhao P.X."/>
            <person name="Zhou P."/>
            <person name="Barbe V."/>
            <person name="Bardou P."/>
            <person name="Bechner M."/>
            <person name="Bellec A."/>
            <person name="Berger A."/>
            <person name="Berges H."/>
            <person name="Bidwell S."/>
            <person name="Bisseling T."/>
            <person name="Choisne N."/>
            <person name="Couloux A."/>
            <person name="Denny R."/>
            <person name="Deshpande S."/>
            <person name="Dai X."/>
            <person name="Doyle J.J."/>
            <person name="Dudez A.M."/>
            <person name="Farmer A.D."/>
            <person name="Fouteau S."/>
            <person name="Franken C."/>
            <person name="Gibelin C."/>
            <person name="Gish J."/>
            <person name="Goldstein S."/>
            <person name="Gonzalez A.J."/>
            <person name="Green P.J."/>
            <person name="Hallab A."/>
            <person name="Hartog M."/>
            <person name="Hua A."/>
            <person name="Humphray S.J."/>
            <person name="Jeong D.H."/>
            <person name="Jing Y."/>
            <person name="Jocker A."/>
            <person name="Kenton S.M."/>
            <person name="Kim D.J."/>
            <person name="Klee K."/>
            <person name="Lai H."/>
            <person name="Lang C."/>
            <person name="Lin S."/>
            <person name="Macmil S.L."/>
            <person name="Magdelenat G."/>
            <person name="Matthews L."/>
            <person name="McCorrison J."/>
            <person name="Monaghan E.L."/>
            <person name="Mun J.H."/>
            <person name="Najar F.Z."/>
            <person name="Nicholson C."/>
            <person name="Noirot C."/>
            <person name="O'Bleness M."/>
            <person name="Paule C.R."/>
            <person name="Poulain J."/>
            <person name="Prion F."/>
            <person name="Qin B."/>
            <person name="Qu C."/>
            <person name="Retzel E.F."/>
            <person name="Riddle C."/>
            <person name="Sallet E."/>
            <person name="Samain S."/>
            <person name="Samson N."/>
            <person name="Sanders I."/>
            <person name="Saurat O."/>
            <person name="Scarpelli C."/>
            <person name="Schiex T."/>
            <person name="Segurens B."/>
            <person name="Severin A.J."/>
            <person name="Sherrier D.J."/>
            <person name="Shi R."/>
            <person name="Sims S."/>
            <person name="Singer S.R."/>
            <person name="Sinharoy S."/>
            <person name="Sterck L."/>
            <person name="Viollet A."/>
            <person name="Wang B.B."/>
            <person name="Wang K."/>
            <person name="Wang M."/>
            <person name="Wang X."/>
            <person name="Warfsmann J."/>
            <person name="Weissenbach J."/>
            <person name="White D.D."/>
            <person name="White J.D."/>
            <person name="Wiley G.B."/>
            <person name="Wincker P."/>
            <person name="Xing Y."/>
            <person name="Yang L."/>
            <person name="Yao Z."/>
            <person name="Ying F."/>
            <person name="Zhai J."/>
            <person name="Zhou L."/>
            <person name="Zuber A."/>
            <person name="Denarie J."/>
            <person name="Dixon R.A."/>
            <person name="May G.D."/>
            <person name="Schwartz D.C."/>
            <person name="Rogers J."/>
            <person name="Quetier F."/>
            <person name="Town C.D."/>
            <person name="Roe B.A."/>
        </authorList>
    </citation>
    <scope>NUCLEOTIDE SEQUENCE [LARGE SCALE GENOMIC DNA]</scope>
    <source>
        <strain evidence="2">A17</strain>
        <strain evidence="3 4">cv. Jemalong A17</strain>
    </source>
</reference>
<dbReference type="Proteomes" id="UP000002051">
    <property type="component" value="Chromosome 2"/>
</dbReference>
<dbReference type="EnsemblPlants" id="KEH39404">
    <property type="protein sequence ID" value="KEH39404"/>
    <property type="gene ID" value="MTR_2g096125"/>
</dbReference>
<dbReference type="HOGENOM" id="CLU_2907442_0_0_1"/>
<sequence>MEEVVSISSLKQYHKCLCKQATKLLGLQWQGAPSKDVPGNTGFDSQGEQHLASVHASTHEPD</sequence>
<dbReference type="AlphaFoldDB" id="A0A072VBN4"/>
<evidence type="ECO:0000256" key="1">
    <source>
        <dbReference type="SAM" id="MobiDB-lite"/>
    </source>
</evidence>
<gene>
    <name evidence="2" type="ordered locus">MTR_2g096125</name>
</gene>
<accession>A0A072VBN4</accession>